<sequence>MCRPGPFVRAFADLSESEREASSLDSAHTVAPRVRCRTIAKSAVMLSLFLLAGEIMSRCGLTDRLMDFARCLVGHFRSGLAQVNISFSRMFASIPGSAFADVAAMGPVLIPAIEKESYPRGFAGALTAAVPPSIVLILYGSTFGHIRSPVGGRRKC</sequence>
<comment type="caution">
    <text evidence="9">The sequence shown here is derived from an EMBL/GenBank/DDBJ whole genome shotgun (WGS) entry which is preliminary data.</text>
</comment>
<evidence type="ECO:0000256" key="6">
    <source>
        <dbReference type="ARBA" id="ARBA00023136"/>
    </source>
</evidence>
<dbReference type="EMBL" id="JAAAMJ010000027">
    <property type="protein sequence ID" value="NDV89078.1"/>
    <property type="molecule type" value="Genomic_DNA"/>
</dbReference>
<keyword evidence="2" id="KW-1003">Cell membrane</keyword>
<comment type="function">
    <text evidence="7">Part of the tripartite ATP-independent periplasmic (TRAP) transport system.</text>
</comment>
<accession>A0A6L9MNV4</accession>
<dbReference type="AlphaFoldDB" id="A0A6L9MNV4"/>
<evidence type="ECO:0000256" key="1">
    <source>
        <dbReference type="ARBA" id="ARBA00004429"/>
    </source>
</evidence>
<comment type="subcellular location">
    <subcellularLocation>
        <location evidence="1 7">Cell inner membrane</location>
        <topology evidence="1 7">Multi-pass membrane protein</topology>
    </subcellularLocation>
</comment>
<dbReference type="GO" id="GO:0022857">
    <property type="term" value="F:transmembrane transporter activity"/>
    <property type="evidence" value="ECO:0007669"/>
    <property type="project" value="UniProtKB-UniRule"/>
</dbReference>
<dbReference type="InterPro" id="IPR004681">
    <property type="entry name" value="TRAP_DctM"/>
</dbReference>
<protein>
    <submittedName>
        <fullName evidence="9">TRAP transporter large permease subunit</fullName>
    </submittedName>
</protein>
<dbReference type="PANTHER" id="PTHR33362">
    <property type="entry name" value="SIALIC ACID TRAP TRANSPORTER PERMEASE PROTEIN SIAT-RELATED"/>
    <property type="match status" value="1"/>
</dbReference>
<evidence type="ECO:0000256" key="5">
    <source>
        <dbReference type="ARBA" id="ARBA00022989"/>
    </source>
</evidence>
<evidence type="ECO:0000256" key="2">
    <source>
        <dbReference type="ARBA" id="ARBA00022475"/>
    </source>
</evidence>
<evidence type="ECO:0000259" key="8">
    <source>
        <dbReference type="Pfam" id="PF06808"/>
    </source>
</evidence>
<keyword evidence="4" id="KW-0812">Transmembrane</keyword>
<dbReference type="Pfam" id="PF06808">
    <property type="entry name" value="DctM"/>
    <property type="match status" value="1"/>
</dbReference>
<evidence type="ECO:0000256" key="4">
    <source>
        <dbReference type="ARBA" id="ARBA00022692"/>
    </source>
</evidence>
<evidence type="ECO:0000313" key="9">
    <source>
        <dbReference type="EMBL" id="NDV89078.1"/>
    </source>
</evidence>
<organism evidence="9 10">
    <name type="scientific">Aurantimonas aggregata</name>
    <dbReference type="NCBI Taxonomy" id="2047720"/>
    <lineage>
        <taxon>Bacteria</taxon>
        <taxon>Pseudomonadati</taxon>
        <taxon>Pseudomonadota</taxon>
        <taxon>Alphaproteobacteria</taxon>
        <taxon>Hyphomicrobiales</taxon>
        <taxon>Aurantimonadaceae</taxon>
        <taxon>Aurantimonas</taxon>
    </lineage>
</organism>
<evidence type="ECO:0000313" key="10">
    <source>
        <dbReference type="Proteomes" id="UP000476332"/>
    </source>
</evidence>
<evidence type="ECO:0000256" key="3">
    <source>
        <dbReference type="ARBA" id="ARBA00022519"/>
    </source>
</evidence>
<keyword evidence="5" id="KW-1133">Transmembrane helix</keyword>
<dbReference type="RefSeq" id="WP_163045932.1">
    <property type="nucleotide sequence ID" value="NZ_JAAAMJ010000027.1"/>
</dbReference>
<keyword evidence="10" id="KW-1185">Reference proteome</keyword>
<proteinExistence type="predicted"/>
<dbReference type="InterPro" id="IPR010656">
    <property type="entry name" value="DctM"/>
</dbReference>
<gene>
    <name evidence="9" type="ORF">GTW51_20610</name>
</gene>
<dbReference type="GO" id="GO:0005886">
    <property type="term" value="C:plasma membrane"/>
    <property type="evidence" value="ECO:0007669"/>
    <property type="project" value="UniProtKB-SubCell"/>
</dbReference>
<name>A0A6L9MNV4_9HYPH</name>
<keyword evidence="3 7" id="KW-0997">Cell inner membrane</keyword>
<reference evidence="9 10" key="1">
    <citation type="submission" date="2020-01" db="EMBL/GenBank/DDBJ databases">
        <title>Genomes of bacteria type strains.</title>
        <authorList>
            <person name="Chen J."/>
            <person name="Zhu S."/>
            <person name="Chen J."/>
        </authorList>
    </citation>
    <scope>NUCLEOTIDE SEQUENCE [LARGE SCALE GENOMIC DNA]</scope>
    <source>
        <strain evidence="9 10">KCTC 52919</strain>
    </source>
</reference>
<keyword evidence="7" id="KW-0813">Transport</keyword>
<keyword evidence="6" id="KW-0472">Membrane</keyword>
<evidence type="ECO:0000256" key="7">
    <source>
        <dbReference type="RuleBase" id="RU369079"/>
    </source>
</evidence>
<dbReference type="Proteomes" id="UP000476332">
    <property type="component" value="Unassembled WGS sequence"/>
</dbReference>
<feature type="domain" description="TRAP C4-dicarboxylate transport system permease DctM subunit" evidence="8">
    <location>
        <begin position="37"/>
        <end position="141"/>
    </location>
</feature>